<keyword evidence="11" id="KW-1185">Reference proteome</keyword>
<keyword evidence="4" id="KW-0067">ATP-binding</keyword>
<dbReference type="InterPro" id="IPR036640">
    <property type="entry name" value="ABC1_TM_sf"/>
</dbReference>
<keyword evidence="2 7" id="KW-0812">Transmembrane</keyword>
<keyword evidence="10" id="KW-0378">Hydrolase</keyword>
<dbReference type="GO" id="GO:0005524">
    <property type="term" value="F:ATP binding"/>
    <property type="evidence" value="ECO:0007669"/>
    <property type="project" value="UniProtKB-KW"/>
</dbReference>
<evidence type="ECO:0000256" key="7">
    <source>
        <dbReference type="SAM" id="Phobius"/>
    </source>
</evidence>
<evidence type="ECO:0000256" key="4">
    <source>
        <dbReference type="ARBA" id="ARBA00022840"/>
    </source>
</evidence>
<dbReference type="GO" id="GO:0140359">
    <property type="term" value="F:ABC-type transporter activity"/>
    <property type="evidence" value="ECO:0007669"/>
    <property type="project" value="InterPro"/>
</dbReference>
<dbReference type="InterPro" id="IPR005898">
    <property type="entry name" value="Cyc_pep_transpt_SyrD/YojI"/>
</dbReference>
<dbReference type="NCBIfam" id="TIGR01194">
    <property type="entry name" value="cyc_pep_trnsptr"/>
    <property type="match status" value="1"/>
</dbReference>
<evidence type="ECO:0000259" key="8">
    <source>
        <dbReference type="PROSITE" id="PS50893"/>
    </source>
</evidence>
<dbReference type="SUPFAM" id="SSF90123">
    <property type="entry name" value="ABC transporter transmembrane region"/>
    <property type="match status" value="1"/>
</dbReference>
<dbReference type="GO" id="GO:0016887">
    <property type="term" value="F:ATP hydrolysis activity"/>
    <property type="evidence" value="ECO:0007669"/>
    <property type="project" value="InterPro"/>
</dbReference>
<dbReference type="InterPro" id="IPR027417">
    <property type="entry name" value="P-loop_NTPase"/>
</dbReference>
<gene>
    <name evidence="10" type="ordered locus">Rru_A1497</name>
</gene>
<dbReference type="EnsemblBacteria" id="ABC22298">
    <property type="protein sequence ID" value="ABC22298"/>
    <property type="gene ID" value="Rru_A1497"/>
</dbReference>
<dbReference type="PROSITE" id="PS50929">
    <property type="entry name" value="ABC_TM1F"/>
    <property type="match status" value="1"/>
</dbReference>
<comment type="subcellular location">
    <subcellularLocation>
        <location evidence="1">Cell membrane</location>
        <topology evidence="1">Multi-pass membrane protein</topology>
    </subcellularLocation>
</comment>
<evidence type="ECO:0000256" key="2">
    <source>
        <dbReference type="ARBA" id="ARBA00022692"/>
    </source>
</evidence>
<feature type="domain" description="ABC transporter" evidence="8">
    <location>
        <begin position="350"/>
        <end position="556"/>
    </location>
</feature>
<dbReference type="PROSITE" id="PS50893">
    <property type="entry name" value="ABC_TRANSPORTER_2"/>
    <property type="match status" value="1"/>
</dbReference>
<dbReference type="eggNOG" id="COG4615">
    <property type="taxonomic scope" value="Bacteria"/>
</dbReference>
<dbReference type="EMBL" id="CP000230">
    <property type="protein sequence ID" value="ABC22298.1"/>
    <property type="molecule type" value="Genomic_DNA"/>
</dbReference>
<proteinExistence type="predicted"/>
<dbReference type="PhylomeDB" id="Q2RU97"/>
<dbReference type="RefSeq" id="WP_011389251.1">
    <property type="nucleotide sequence ID" value="NC_007643.1"/>
</dbReference>
<dbReference type="SUPFAM" id="SSF52540">
    <property type="entry name" value="P-loop containing nucleoside triphosphate hydrolases"/>
    <property type="match status" value="1"/>
</dbReference>
<dbReference type="KEGG" id="rru:Rru_A1497"/>
<dbReference type="InterPro" id="IPR003593">
    <property type="entry name" value="AAA+_ATPase"/>
</dbReference>
<evidence type="ECO:0000256" key="3">
    <source>
        <dbReference type="ARBA" id="ARBA00022741"/>
    </source>
</evidence>
<feature type="transmembrane region" description="Helical" evidence="7">
    <location>
        <begin position="34"/>
        <end position="56"/>
    </location>
</feature>
<dbReference type="InterPro" id="IPR017871">
    <property type="entry name" value="ABC_transporter-like_CS"/>
</dbReference>
<dbReference type="GO" id="GO:0005886">
    <property type="term" value="C:plasma membrane"/>
    <property type="evidence" value="ECO:0007669"/>
    <property type="project" value="UniProtKB-SubCell"/>
</dbReference>
<dbReference type="PANTHER" id="PTHR24221">
    <property type="entry name" value="ATP-BINDING CASSETTE SUB-FAMILY B"/>
    <property type="match status" value="1"/>
</dbReference>
<accession>Q2RU97</accession>
<evidence type="ECO:0000313" key="10">
    <source>
        <dbReference type="EMBL" id="ABC22298.1"/>
    </source>
</evidence>
<keyword evidence="6 7" id="KW-0472">Membrane</keyword>
<dbReference type="GO" id="GO:1904680">
    <property type="term" value="F:peptide transmembrane transporter activity"/>
    <property type="evidence" value="ECO:0007669"/>
    <property type="project" value="InterPro"/>
</dbReference>
<sequence>MTAPGTAPAPASSSAAAASPLALALRLLRPFWRLVLLSTLMGTLGGIATALLLAVINRALRGEGDMVSFAWAFGGLCLAALLGQGAAGLGSAIVGQKVVVAVRRELVAHILTAPIARLERLRVHRLMATLGGDVDALSGFSLVLSGLGVAVAITCGCLGYLVLLSPPLFLVTLLVLGLGVGGHARMRRLGQARFAAARAAEDDLQRHYRAITEGAKELRLNRPRRIRLFHADLEATITRIAKLRLRGLGVFLGANLFGSLALFAVIGGILLMTRAAPEAIGVEDVSGFVLVLLFMKGPMQQILGALPSLGRAQIALRRIAELGAAGQEGGDLPGLAPGMGEGAVPMPAEITLEAVSYRFPESAAGPGFTLGPLTLTLRRGESVVITGENGCGKTTLIKLILGLYQPTAGRVLLDGRPVRAGEWDEYRQLFSAVFADYHLFDDGMAEGRQAAEAARLLDAFDLATKTALKDGRFTTTDLSAGERKRLALILLALEGRPIVVFDEWAAEQDPGFRHRFYHTVLPDLKRQGRTVIVVSHDEGYFDCADRRIVLKNGKLAG</sequence>
<organism evidence="10 11">
    <name type="scientific">Rhodospirillum rubrum (strain ATCC 11170 / ATH 1.1.1 / DSM 467 / LMG 4362 / NCIMB 8255 / S1)</name>
    <dbReference type="NCBI Taxonomy" id="269796"/>
    <lineage>
        <taxon>Bacteria</taxon>
        <taxon>Pseudomonadati</taxon>
        <taxon>Pseudomonadota</taxon>
        <taxon>Alphaproteobacteria</taxon>
        <taxon>Rhodospirillales</taxon>
        <taxon>Rhodospirillaceae</taxon>
        <taxon>Rhodospirillum</taxon>
    </lineage>
</organism>
<dbReference type="Gene3D" id="1.20.1560.10">
    <property type="entry name" value="ABC transporter type 1, transmembrane domain"/>
    <property type="match status" value="1"/>
</dbReference>
<dbReference type="InterPro" id="IPR039421">
    <property type="entry name" value="Type_1_exporter"/>
</dbReference>
<evidence type="ECO:0000256" key="1">
    <source>
        <dbReference type="ARBA" id="ARBA00004651"/>
    </source>
</evidence>
<feature type="transmembrane region" description="Helical" evidence="7">
    <location>
        <begin position="139"/>
        <end position="162"/>
    </location>
</feature>
<dbReference type="HOGENOM" id="CLU_023671_2_1_5"/>
<protein>
    <submittedName>
        <fullName evidence="10">Cyclic peptide transporter</fullName>
        <ecNumber evidence="10">3.6.3.30</ecNumber>
    </submittedName>
</protein>
<reference evidence="10 11" key="1">
    <citation type="journal article" date="2011" name="Stand. Genomic Sci.">
        <title>Complete genome sequence of Rhodospirillum rubrum type strain (S1).</title>
        <authorList>
            <person name="Munk A.C."/>
            <person name="Copeland A."/>
            <person name="Lucas S."/>
            <person name="Lapidus A."/>
            <person name="Del Rio T.G."/>
            <person name="Barry K."/>
            <person name="Detter J.C."/>
            <person name="Hammon N."/>
            <person name="Israni S."/>
            <person name="Pitluck S."/>
            <person name="Brettin T."/>
            <person name="Bruce D."/>
            <person name="Han C."/>
            <person name="Tapia R."/>
            <person name="Gilna P."/>
            <person name="Schmutz J."/>
            <person name="Larimer F."/>
            <person name="Land M."/>
            <person name="Kyrpides N.C."/>
            <person name="Mavromatis K."/>
            <person name="Richardson P."/>
            <person name="Rohde M."/>
            <person name="Goker M."/>
            <person name="Klenk H.P."/>
            <person name="Zhang Y."/>
            <person name="Roberts G.P."/>
            <person name="Reslewic S."/>
            <person name="Schwartz D.C."/>
        </authorList>
    </citation>
    <scope>NUCLEOTIDE SEQUENCE [LARGE SCALE GENOMIC DNA]</scope>
    <source>
        <strain evidence="11">ATCC 11170 / ATH 1.1.1 / DSM 467 / LMG 4362 / NCIMB 8255 / S1</strain>
    </source>
</reference>
<dbReference type="AlphaFoldDB" id="Q2RU97"/>
<evidence type="ECO:0000259" key="9">
    <source>
        <dbReference type="PROSITE" id="PS50929"/>
    </source>
</evidence>
<keyword evidence="5 7" id="KW-1133">Transmembrane helix</keyword>
<name>Q2RU97_RHORT</name>
<dbReference type="Gene3D" id="3.40.50.300">
    <property type="entry name" value="P-loop containing nucleotide triphosphate hydrolases"/>
    <property type="match status" value="1"/>
</dbReference>
<dbReference type="GO" id="GO:0015833">
    <property type="term" value="P:peptide transport"/>
    <property type="evidence" value="ECO:0007669"/>
    <property type="project" value="InterPro"/>
</dbReference>
<dbReference type="PROSITE" id="PS00211">
    <property type="entry name" value="ABC_TRANSPORTER_1"/>
    <property type="match status" value="1"/>
</dbReference>
<dbReference type="Pfam" id="PF00005">
    <property type="entry name" value="ABC_tran"/>
    <property type="match status" value="1"/>
</dbReference>
<evidence type="ECO:0000256" key="6">
    <source>
        <dbReference type="ARBA" id="ARBA00023136"/>
    </source>
</evidence>
<dbReference type="SMART" id="SM00382">
    <property type="entry name" value="AAA"/>
    <property type="match status" value="1"/>
</dbReference>
<evidence type="ECO:0000313" key="11">
    <source>
        <dbReference type="Proteomes" id="UP000001929"/>
    </source>
</evidence>
<keyword evidence="3" id="KW-0547">Nucleotide-binding</keyword>
<dbReference type="InterPro" id="IPR011527">
    <property type="entry name" value="ABC1_TM_dom"/>
</dbReference>
<dbReference type="STRING" id="269796.Rru_A1497"/>
<dbReference type="GO" id="GO:0034040">
    <property type="term" value="F:ATPase-coupled lipid transmembrane transporter activity"/>
    <property type="evidence" value="ECO:0007669"/>
    <property type="project" value="TreeGrafter"/>
</dbReference>
<dbReference type="Pfam" id="PF00664">
    <property type="entry name" value="ABC_membrane"/>
    <property type="match status" value="1"/>
</dbReference>
<evidence type="ECO:0000256" key="5">
    <source>
        <dbReference type="ARBA" id="ARBA00022989"/>
    </source>
</evidence>
<dbReference type="CDD" id="cd03228">
    <property type="entry name" value="ABCC_MRP_Like"/>
    <property type="match status" value="1"/>
</dbReference>
<dbReference type="InterPro" id="IPR003439">
    <property type="entry name" value="ABC_transporter-like_ATP-bd"/>
</dbReference>
<feature type="transmembrane region" description="Helical" evidence="7">
    <location>
        <begin position="248"/>
        <end position="273"/>
    </location>
</feature>
<feature type="transmembrane region" description="Helical" evidence="7">
    <location>
        <begin position="68"/>
        <end position="94"/>
    </location>
</feature>
<dbReference type="Proteomes" id="UP000001929">
    <property type="component" value="Chromosome"/>
</dbReference>
<feature type="domain" description="ABC transmembrane type-1" evidence="9">
    <location>
        <begin position="34"/>
        <end position="311"/>
    </location>
</feature>
<dbReference type="PANTHER" id="PTHR24221:SF654">
    <property type="entry name" value="ATP-BINDING CASSETTE SUB-FAMILY B MEMBER 6"/>
    <property type="match status" value="1"/>
</dbReference>
<dbReference type="EC" id="3.6.3.30" evidence="10"/>
<feature type="transmembrane region" description="Helical" evidence="7">
    <location>
        <begin position="168"/>
        <end position="184"/>
    </location>
</feature>
<dbReference type="PATRIC" id="fig|269796.9.peg.1569"/>